<feature type="compositionally biased region" description="Basic and acidic residues" evidence="1">
    <location>
        <begin position="121"/>
        <end position="131"/>
    </location>
</feature>
<feature type="compositionally biased region" description="Basic and acidic residues" evidence="1">
    <location>
        <begin position="18"/>
        <end position="38"/>
    </location>
</feature>
<keyword evidence="3" id="KW-1185">Reference proteome</keyword>
<reference evidence="2 3" key="1">
    <citation type="journal article" date="2015" name="Genome Biol.">
        <title>Comparative genomics of Steinernema reveals deeply conserved gene regulatory networks.</title>
        <authorList>
            <person name="Dillman A.R."/>
            <person name="Macchietto M."/>
            <person name="Porter C.F."/>
            <person name="Rogers A."/>
            <person name="Williams B."/>
            <person name="Antoshechkin I."/>
            <person name="Lee M.M."/>
            <person name="Goodwin Z."/>
            <person name="Lu X."/>
            <person name="Lewis E.E."/>
            <person name="Goodrich-Blair H."/>
            <person name="Stock S.P."/>
            <person name="Adams B.J."/>
            <person name="Sternberg P.W."/>
            <person name="Mortazavi A."/>
        </authorList>
    </citation>
    <scope>NUCLEOTIDE SEQUENCE [LARGE SCALE GENOMIC DNA]</scope>
    <source>
        <strain evidence="2 3">ALL</strain>
    </source>
</reference>
<feature type="compositionally biased region" description="Basic and acidic residues" evidence="1">
    <location>
        <begin position="70"/>
        <end position="84"/>
    </location>
</feature>
<name>A0A4U5LVK1_STECR</name>
<organism evidence="2 3">
    <name type="scientific">Steinernema carpocapsae</name>
    <name type="common">Entomopathogenic nematode</name>
    <dbReference type="NCBI Taxonomy" id="34508"/>
    <lineage>
        <taxon>Eukaryota</taxon>
        <taxon>Metazoa</taxon>
        <taxon>Ecdysozoa</taxon>
        <taxon>Nematoda</taxon>
        <taxon>Chromadorea</taxon>
        <taxon>Rhabditida</taxon>
        <taxon>Tylenchina</taxon>
        <taxon>Panagrolaimomorpha</taxon>
        <taxon>Strongyloidoidea</taxon>
        <taxon>Steinernematidae</taxon>
        <taxon>Steinernema</taxon>
    </lineage>
</organism>
<protein>
    <submittedName>
        <fullName evidence="2">Uncharacterized protein</fullName>
    </submittedName>
</protein>
<proteinExistence type="predicted"/>
<gene>
    <name evidence="2" type="ORF">L596_027458</name>
</gene>
<reference evidence="2 3" key="2">
    <citation type="journal article" date="2019" name="G3 (Bethesda)">
        <title>Hybrid Assembly of the Genome of the Entomopathogenic Nematode Steinernema carpocapsae Identifies the X-Chromosome.</title>
        <authorList>
            <person name="Serra L."/>
            <person name="Macchietto M."/>
            <person name="Macias-Munoz A."/>
            <person name="McGill C.J."/>
            <person name="Rodriguez I.M."/>
            <person name="Rodriguez B."/>
            <person name="Murad R."/>
            <person name="Mortazavi A."/>
        </authorList>
    </citation>
    <scope>NUCLEOTIDE SEQUENCE [LARGE SCALE GENOMIC DNA]</scope>
    <source>
        <strain evidence="2 3">ALL</strain>
    </source>
</reference>
<accession>A0A4U5LVK1</accession>
<feature type="region of interest" description="Disordered" evidence="1">
    <location>
        <begin position="1"/>
        <end position="131"/>
    </location>
</feature>
<sequence length="164" mass="19169">MDSTWNLSNAVPAVPGHDSPKLRENRQRRHIQDQDNQIRKLKRRFSKIYEQGKRKKRSGRKTGSAGAETGVHEGEERRVRREDEGVPDVEAEEPRTKEGFGQLGRRQYDSRCSEPFTGARTGERFSEKPRVGKLLRSEEKLECTMRNGFIWKTFWPTAKEPWRT</sequence>
<evidence type="ECO:0000256" key="1">
    <source>
        <dbReference type="SAM" id="MobiDB-lite"/>
    </source>
</evidence>
<dbReference type="EMBL" id="AZBU02000011">
    <property type="protein sequence ID" value="TKR60167.1"/>
    <property type="molecule type" value="Genomic_DNA"/>
</dbReference>
<comment type="caution">
    <text evidence="2">The sequence shown here is derived from an EMBL/GenBank/DDBJ whole genome shotgun (WGS) entry which is preliminary data.</text>
</comment>
<evidence type="ECO:0000313" key="3">
    <source>
        <dbReference type="Proteomes" id="UP000298663"/>
    </source>
</evidence>
<dbReference type="Proteomes" id="UP000298663">
    <property type="component" value="Unassembled WGS sequence"/>
</dbReference>
<dbReference type="AlphaFoldDB" id="A0A4U5LVK1"/>
<evidence type="ECO:0000313" key="2">
    <source>
        <dbReference type="EMBL" id="TKR60167.1"/>
    </source>
</evidence>